<comment type="subcellular location">
    <subcellularLocation>
        <location evidence="3">Apical cell membrane</location>
        <topology evidence="3">Multi-pass membrane protein</topology>
    </subcellularLocation>
    <subcellularLocation>
        <location evidence="1">Early endosome membrane</location>
    </subcellularLocation>
    <subcellularLocation>
        <location evidence="2">Late endosome membrane</location>
    </subcellularLocation>
    <subcellularLocation>
        <location evidence="28">Membrane</location>
        <topology evidence="28">Multi-pass membrane protein</topology>
    </subcellularLocation>
    <subcellularLocation>
        <location evidence="4">Recycling endosome membrane</location>
    </subcellularLocation>
    <subcellularLocation>
        <location evidence="21">Synapse</location>
        <location evidence="21">Synaptosome</location>
    </subcellularLocation>
</comment>
<keyword evidence="8" id="KW-0771">Synaptosome</keyword>
<comment type="catalytic activity">
    <reaction evidence="27">
        <text>K(+)(in) + L-cysteine(out) + 3 Na(+)(out) + H(+)(out) = K(+)(out) + L-cysteine(in) + 3 Na(+)(in) + H(+)(in)</text>
        <dbReference type="Rhea" id="RHEA:82559"/>
        <dbReference type="ChEBI" id="CHEBI:15378"/>
        <dbReference type="ChEBI" id="CHEBI:29101"/>
        <dbReference type="ChEBI" id="CHEBI:29103"/>
        <dbReference type="ChEBI" id="CHEBI:35235"/>
    </reaction>
</comment>
<evidence type="ECO:0000256" key="26">
    <source>
        <dbReference type="ARBA" id="ARBA00049118"/>
    </source>
</evidence>
<keyword evidence="18 28" id="KW-0472">Membrane</keyword>
<comment type="catalytic activity">
    <reaction evidence="25">
        <text>K(+)(in) + L-aspartate(out) + 3 Na(+)(out) + H(+)(out) = K(+)(out) + L-aspartate(in) + 3 Na(+)(in) + H(+)(in)</text>
        <dbReference type="Rhea" id="RHEA:70851"/>
        <dbReference type="ChEBI" id="CHEBI:15378"/>
        <dbReference type="ChEBI" id="CHEBI:29101"/>
        <dbReference type="ChEBI" id="CHEBI:29103"/>
        <dbReference type="ChEBI" id="CHEBI:29991"/>
    </reaction>
</comment>
<evidence type="ECO:0000256" key="11">
    <source>
        <dbReference type="ARBA" id="ARBA00022753"/>
    </source>
</evidence>
<evidence type="ECO:0000256" key="13">
    <source>
        <dbReference type="ARBA" id="ARBA00022958"/>
    </source>
</evidence>
<keyword evidence="13" id="KW-0630">Potassium</keyword>
<evidence type="ECO:0000313" key="29">
    <source>
        <dbReference type="Ensembl" id="ENSEBUP00000016413.1"/>
    </source>
</evidence>
<dbReference type="Ensembl" id="ENSEBUT00000016989.1">
    <property type="protein sequence ID" value="ENSEBUP00000016413.1"/>
    <property type="gene ID" value="ENSEBUG00000010308.1"/>
</dbReference>
<dbReference type="AlphaFoldDB" id="A0A8C4QLK4"/>
<keyword evidence="20" id="KW-0868">Chloride</keyword>
<comment type="catalytic activity">
    <reaction evidence="24">
        <text>K(+)(in) + L-glutamate(out) + 3 Na(+)(out) + H(+)(out) = K(+)(out) + L-glutamate(in) + 3 Na(+)(in) + H(+)(in)</text>
        <dbReference type="Rhea" id="RHEA:70699"/>
        <dbReference type="ChEBI" id="CHEBI:15378"/>
        <dbReference type="ChEBI" id="CHEBI:29101"/>
        <dbReference type="ChEBI" id="CHEBI:29103"/>
        <dbReference type="ChEBI" id="CHEBI:29985"/>
    </reaction>
</comment>
<dbReference type="PANTHER" id="PTHR11958:SF109">
    <property type="entry name" value="EXCITATORY AMINO ACID TRANSPORTER 3"/>
    <property type="match status" value="1"/>
</dbReference>
<dbReference type="OMA" id="LIWIVIW"/>
<evidence type="ECO:0000256" key="24">
    <source>
        <dbReference type="ARBA" id="ARBA00047601"/>
    </source>
</evidence>
<evidence type="ECO:0000256" key="10">
    <source>
        <dbReference type="ARBA" id="ARBA00022723"/>
    </source>
</evidence>
<dbReference type="GO" id="GO:0031902">
    <property type="term" value="C:late endosome membrane"/>
    <property type="evidence" value="ECO:0007669"/>
    <property type="project" value="UniProtKB-SubCell"/>
</dbReference>
<feature type="transmembrane region" description="Helical" evidence="28">
    <location>
        <begin position="89"/>
        <end position="111"/>
    </location>
</feature>
<keyword evidence="17" id="KW-0915">Sodium</keyword>
<evidence type="ECO:0000256" key="6">
    <source>
        <dbReference type="ARBA" id="ARBA00022475"/>
    </source>
</evidence>
<dbReference type="InterPro" id="IPR050746">
    <property type="entry name" value="DAACS"/>
</dbReference>
<evidence type="ECO:0000256" key="14">
    <source>
        <dbReference type="ARBA" id="ARBA00022970"/>
    </source>
</evidence>
<evidence type="ECO:0000313" key="30">
    <source>
        <dbReference type="Proteomes" id="UP000694388"/>
    </source>
</evidence>
<protein>
    <recommendedName>
        <fullName evidence="28">Amino acid transporter</fullName>
    </recommendedName>
</protein>
<evidence type="ECO:0000256" key="5">
    <source>
        <dbReference type="ARBA" id="ARBA00022448"/>
    </source>
</evidence>
<dbReference type="SUPFAM" id="SSF118215">
    <property type="entry name" value="Proton glutamate symport protein"/>
    <property type="match status" value="1"/>
</dbReference>
<dbReference type="GO" id="GO:0016324">
    <property type="term" value="C:apical plasma membrane"/>
    <property type="evidence" value="ECO:0007669"/>
    <property type="project" value="UniProtKB-SubCell"/>
</dbReference>
<evidence type="ECO:0000256" key="17">
    <source>
        <dbReference type="ARBA" id="ARBA00023053"/>
    </source>
</evidence>
<dbReference type="GO" id="GO:0045202">
    <property type="term" value="C:synapse"/>
    <property type="evidence" value="ECO:0007669"/>
    <property type="project" value="UniProtKB-SubCell"/>
</dbReference>
<sequence length="342" mass="37578">MGSAKCDQFWKRNGLLVATIVAVALGVTTGMLIRQYFQLSSLDIVYFSFPGEVLMRMLKLIILPLIVSSMITGLASLDSSASGKIGLLAVLYYLCTTVIAVMLGIGLVLLIKPGVSQKAEDMDRTGVSTNVTAADTLMDLIRNMFPENLIQACFQQYRTRRVLADSMGEAELNVTVTPTPSSFFTPTPLYSFNTTILNVYSLKGEYVSGINVLGLIVFCLVLGCVIRRMGDKGIVLAAFFDALNEATMRMVAIVMWFMPIGIYFLIAGKILEVKDWEIFRQLGLYMATVLCGPAGIALNHHGPWEGCHTLGHRHSHHSVSTPYSCCLVLYLVFRGDSFKILS</sequence>
<comment type="function">
    <text evidence="23">Sodium-dependent, high-affinity amino acid transporter that mediates the uptake of L-glutamate and also L-aspartate and D-aspartate. Can also transport L-cysteine. Functions as a symporter that transports one amino acid molecule together with two or three Na(+) ions and one proton, in parallel with the counter-transport of one K(+) ion. Mediates Cl(-) flux that is not coupled to amino acid transport; this avoids the accumulation of negative charges due to aspartate and Na(+) symport. Plays an important role in L-glutamate and L-aspartate reabsorption in renal tubuli. Plays a redundant role in the rapid removal of released glutamate from the synaptic cleft, which is essential for terminating the postsynaptic action of glutamate. Contributes to glutathione biosynthesis and protection against oxidative stress via its role in L-glutamate and L-cysteine transport. Negatively regulated by ARL6IP5.</text>
</comment>
<keyword evidence="10" id="KW-0479">Metal-binding</keyword>
<evidence type="ECO:0000256" key="12">
    <source>
        <dbReference type="ARBA" id="ARBA00022847"/>
    </source>
</evidence>
<evidence type="ECO:0000256" key="8">
    <source>
        <dbReference type="ARBA" id="ARBA00022599"/>
    </source>
</evidence>
<evidence type="ECO:0000256" key="2">
    <source>
        <dbReference type="ARBA" id="ARBA00004414"/>
    </source>
</evidence>
<reference evidence="29" key="2">
    <citation type="submission" date="2025-09" db="UniProtKB">
        <authorList>
            <consortium name="Ensembl"/>
        </authorList>
    </citation>
    <scope>IDENTIFICATION</scope>
</reference>
<evidence type="ECO:0000256" key="25">
    <source>
        <dbReference type="ARBA" id="ARBA00048715"/>
    </source>
</evidence>
<dbReference type="GO" id="GO:0033229">
    <property type="term" value="F:cysteine transmembrane transporter activity"/>
    <property type="evidence" value="ECO:0007669"/>
    <property type="project" value="TreeGrafter"/>
</dbReference>
<evidence type="ECO:0000256" key="20">
    <source>
        <dbReference type="ARBA" id="ARBA00023214"/>
    </source>
</evidence>
<evidence type="ECO:0000256" key="23">
    <source>
        <dbReference type="ARBA" id="ARBA00045494"/>
    </source>
</evidence>
<dbReference type="InterPro" id="IPR036458">
    <property type="entry name" value="Na:dicarbo_symporter_sf"/>
</dbReference>
<evidence type="ECO:0000256" key="1">
    <source>
        <dbReference type="ARBA" id="ARBA00004146"/>
    </source>
</evidence>
<keyword evidence="7" id="KW-0597">Phosphoprotein</keyword>
<evidence type="ECO:0000256" key="22">
    <source>
        <dbReference type="ARBA" id="ARBA00037996"/>
    </source>
</evidence>
<dbReference type="Gene3D" id="1.10.3860.10">
    <property type="entry name" value="Sodium:dicarboxylate symporter"/>
    <property type="match status" value="1"/>
</dbReference>
<keyword evidence="12 28" id="KW-0769">Symport</keyword>
<feature type="transmembrane region" description="Helical" evidence="28">
    <location>
        <begin position="57"/>
        <end position="77"/>
    </location>
</feature>
<accession>A0A8C4QLK4</accession>
<dbReference type="GO" id="GO:0031901">
    <property type="term" value="C:early endosome membrane"/>
    <property type="evidence" value="ECO:0007669"/>
    <property type="project" value="UniProtKB-SubCell"/>
</dbReference>
<proteinExistence type="inferred from homology"/>
<organism evidence="29 30">
    <name type="scientific">Eptatretus burgeri</name>
    <name type="common">Inshore hagfish</name>
    <dbReference type="NCBI Taxonomy" id="7764"/>
    <lineage>
        <taxon>Eukaryota</taxon>
        <taxon>Metazoa</taxon>
        <taxon>Chordata</taxon>
        <taxon>Craniata</taxon>
        <taxon>Vertebrata</taxon>
        <taxon>Cyclostomata</taxon>
        <taxon>Myxini</taxon>
        <taxon>Myxiniformes</taxon>
        <taxon>Myxinidae</taxon>
        <taxon>Eptatretinae</taxon>
        <taxon>Eptatretus</taxon>
    </lineage>
</organism>
<keyword evidence="19" id="KW-0325">Glycoprotein</keyword>
<evidence type="ECO:0000256" key="18">
    <source>
        <dbReference type="ARBA" id="ARBA00023136"/>
    </source>
</evidence>
<feature type="transmembrane region" description="Helical" evidence="28">
    <location>
        <begin position="246"/>
        <end position="266"/>
    </location>
</feature>
<dbReference type="PRINTS" id="PR00173">
    <property type="entry name" value="EDTRNSPORT"/>
</dbReference>
<dbReference type="GO" id="GO:0015501">
    <property type="term" value="F:glutamate:sodium symporter activity"/>
    <property type="evidence" value="ECO:0007669"/>
    <property type="project" value="TreeGrafter"/>
</dbReference>
<dbReference type="GO" id="GO:0055038">
    <property type="term" value="C:recycling endosome membrane"/>
    <property type="evidence" value="ECO:0007669"/>
    <property type="project" value="UniProtKB-SubCell"/>
</dbReference>
<dbReference type="Pfam" id="PF00375">
    <property type="entry name" value="SDF"/>
    <property type="match status" value="1"/>
</dbReference>
<dbReference type="InterPro" id="IPR018107">
    <property type="entry name" value="Na-dicarboxylate_symporter_CS"/>
</dbReference>
<feature type="transmembrane region" description="Helical" evidence="28">
    <location>
        <begin position="15"/>
        <end position="37"/>
    </location>
</feature>
<evidence type="ECO:0000256" key="7">
    <source>
        <dbReference type="ARBA" id="ARBA00022553"/>
    </source>
</evidence>
<evidence type="ECO:0000256" key="19">
    <source>
        <dbReference type="ARBA" id="ARBA00023180"/>
    </source>
</evidence>
<keyword evidence="5 28" id="KW-0813">Transport</keyword>
<keyword evidence="6" id="KW-1003">Cell membrane</keyword>
<evidence type="ECO:0000256" key="9">
    <source>
        <dbReference type="ARBA" id="ARBA00022692"/>
    </source>
</evidence>
<name>A0A8C4QLK4_EPTBU</name>
<feature type="transmembrane region" description="Helical" evidence="28">
    <location>
        <begin position="278"/>
        <end position="298"/>
    </location>
</feature>
<dbReference type="GO" id="GO:0043005">
    <property type="term" value="C:neuron projection"/>
    <property type="evidence" value="ECO:0007669"/>
    <property type="project" value="UniProtKB-KW"/>
</dbReference>
<dbReference type="InterPro" id="IPR001991">
    <property type="entry name" value="Na-dicarboxylate_symporter"/>
</dbReference>
<reference evidence="29" key="1">
    <citation type="submission" date="2025-08" db="UniProtKB">
        <authorList>
            <consortium name="Ensembl"/>
        </authorList>
    </citation>
    <scope>IDENTIFICATION</scope>
</reference>
<keyword evidence="11" id="KW-0967">Endosome</keyword>
<evidence type="ECO:0000256" key="27">
    <source>
        <dbReference type="ARBA" id="ARBA00049885"/>
    </source>
</evidence>
<dbReference type="GO" id="GO:0046872">
    <property type="term" value="F:metal ion binding"/>
    <property type="evidence" value="ECO:0007669"/>
    <property type="project" value="UniProtKB-KW"/>
</dbReference>
<keyword evidence="15 28" id="KW-1133">Transmembrane helix</keyword>
<evidence type="ECO:0000256" key="15">
    <source>
        <dbReference type="ARBA" id="ARBA00022989"/>
    </source>
</evidence>
<comment type="catalytic activity">
    <reaction evidence="26">
        <text>D-aspartate(out) + K(+)(in) + 3 Na(+)(out) + H(+)(out) = D-aspartate(in) + K(+)(out) + 3 Na(+)(in) + H(+)(in)</text>
        <dbReference type="Rhea" id="RHEA:71379"/>
        <dbReference type="ChEBI" id="CHEBI:15378"/>
        <dbReference type="ChEBI" id="CHEBI:29101"/>
        <dbReference type="ChEBI" id="CHEBI:29103"/>
        <dbReference type="ChEBI" id="CHEBI:29990"/>
    </reaction>
</comment>
<evidence type="ECO:0000256" key="28">
    <source>
        <dbReference type="RuleBase" id="RU361216"/>
    </source>
</evidence>
<comment type="similarity">
    <text evidence="22">Belongs to the dicarboxylate/amino acid:cation symporter (DAACS) (TC 2.A.23) family. SLC1A1 subfamily.</text>
</comment>
<keyword evidence="30" id="KW-1185">Reference proteome</keyword>
<evidence type="ECO:0000256" key="16">
    <source>
        <dbReference type="ARBA" id="ARBA00023018"/>
    </source>
</evidence>
<dbReference type="PROSITE" id="PS00713">
    <property type="entry name" value="NA_DICARBOXYL_SYMP_1"/>
    <property type="match status" value="1"/>
</dbReference>
<dbReference type="Proteomes" id="UP000694388">
    <property type="component" value="Unplaced"/>
</dbReference>
<evidence type="ECO:0000256" key="21">
    <source>
        <dbReference type="ARBA" id="ARBA00034102"/>
    </source>
</evidence>
<feature type="transmembrane region" description="Helical" evidence="28">
    <location>
        <begin position="206"/>
        <end position="226"/>
    </location>
</feature>
<evidence type="ECO:0000256" key="4">
    <source>
        <dbReference type="ARBA" id="ARBA00004565"/>
    </source>
</evidence>
<dbReference type="GeneTree" id="ENSGT00940000155397"/>
<keyword evidence="9 28" id="KW-0812">Transmembrane</keyword>
<keyword evidence="14" id="KW-0029">Amino-acid transport</keyword>
<dbReference type="PANTHER" id="PTHR11958">
    <property type="entry name" value="SODIUM/DICARBOXYLATE SYMPORTER-RELATED"/>
    <property type="match status" value="1"/>
</dbReference>
<evidence type="ECO:0000256" key="3">
    <source>
        <dbReference type="ARBA" id="ARBA00004424"/>
    </source>
</evidence>
<keyword evidence="16" id="KW-0770">Synapse</keyword>
<dbReference type="GO" id="GO:0005313">
    <property type="term" value="F:L-glutamate transmembrane transporter activity"/>
    <property type="evidence" value="ECO:0007669"/>
    <property type="project" value="TreeGrafter"/>
</dbReference>